<feature type="region of interest" description="Disordered" evidence="1">
    <location>
        <begin position="1"/>
        <end position="22"/>
    </location>
</feature>
<dbReference type="RefSeq" id="WP_344627188.1">
    <property type="nucleotide sequence ID" value="NZ_BAAALD010000092.1"/>
</dbReference>
<feature type="region of interest" description="Disordered" evidence="1">
    <location>
        <begin position="50"/>
        <end position="90"/>
    </location>
</feature>
<feature type="compositionally biased region" description="Basic and acidic residues" evidence="1">
    <location>
        <begin position="54"/>
        <end position="71"/>
    </location>
</feature>
<keyword evidence="3" id="KW-1185">Reference proteome</keyword>
<dbReference type="Proteomes" id="UP001499987">
    <property type="component" value="Unassembled WGS sequence"/>
</dbReference>
<gene>
    <name evidence="2" type="ORF">GCM10009663_63930</name>
</gene>
<sequence length="216" mass="22550">MKDRMDDPLGGADDPLHLPDQHDTVDALTGFVEEAAVLVADLLGDVAEAMGLTDHPHGDDSPTDTGHHDNPDSPDSPDGTGHGDATDGPSVEDRLTAAYEHPESAVPLDPDAGPDASVRPPATAGPYGDPVIDEVAGYNPAAADTMAFIHGVLHADPKQLDAMNAQLQGIVAQDRIHASVADREAQQAEDAAFHQAVQDADRTSTEAEGVLRRDPT</sequence>
<accession>A0ABP4EPM9</accession>
<feature type="region of interest" description="Disordered" evidence="1">
    <location>
        <begin position="104"/>
        <end position="128"/>
    </location>
</feature>
<feature type="compositionally biased region" description="Basic and acidic residues" evidence="1">
    <location>
        <begin position="199"/>
        <end position="216"/>
    </location>
</feature>
<name>A0ABP4EPM9_9ACTN</name>
<evidence type="ECO:0000313" key="3">
    <source>
        <dbReference type="Proteomes" id="UP001499987"/>
    </source>
</evidence>
<proteinExistence type="predicted"/>
<evidence type="ECO:0000313" key="2">
    <source>
        <dbReference type="EMBL" id="GAA1114503.1"/>
    </source>
</evidence>
<protein>
    <recommendedName>
        <fullName evidence="4">DUF305 domain-containing protein</fullName>
    </recommendedName>
</protein>
<comment type="caution">
    <text evidence="2">The sequence shown here is derived from an EMBL/GenBank/DDBJ whole genome shotgun (WGS) entry which is preliminary data.</text>
</comment>
<organism evidence="2 3">
    <name type="scientific">Kitasatospora arboriphila</name>
    <dbReference type="NCBI Taxonomy" id="258052"/>
    <lineage>
        <taxon>Bacteria</taxon>
        <taxon>Bacillati</taxon>
        <taxon>Actinomycetota</taxon>
        <taxon>Actinomycetes</taxon>
        <taxon>Kitasatosporales</taxon>
        <taxon>Streptomycetaceae</taxon>
        <taxon>Kitasatospora</taxon>
    </lineage>
</organism>
<evidence type="ECO:0000256" key="1">
    <source>
        <dbReference type="SAM" id="MobiDB-lite"/>
    </source>
</evidence>
<feature type="region of interest" description="Disordered" evidence="1">
    <location>
        <begin position="182"/>
        <end position="216"/>
    </location>
</feature>
<evidence type="ECO:0008006" key="4">
    <source>
        <dbReference type="Google" id="ProtNLM"/>
    </source>
</evidence>
<dbReference type="EMBL" id="BAAALD010000092">
    <property type="protein sequence ID" value="GAA1114503.1"/>
    <property type="molecule type" value="Genomic_DNA"/>
</dbReference>
<reference evidence="3" key="1">
    <citation type="journal article" date="2019" name="Int. J. Syst. Evol. Microbiol.">
        <title>The Global Catalogue of Microorganisms (GCM) 10K type strain sequencing project: providing services to taxonomists for standard genome sequencing and annotation.</title>
        <authorList>
            <consortium name="The Broad Institute Genomics Platform"/>
            <consortium name="The Broad Institute Genome Sequencing Center for Infectious Disease"/>
            <person name="Wu L."/>
            <person name="Ma J."/>
        </authorList>
    </citation>
    <scope>NUCLEOTIDE SEQUENCE [LARGE SCALE GENOMIC DNA]</scope>
    <source>
        <strain evidence="3">JCM 13002</strain>
    </source>
</reference>